<dbReference type="EMBL" id="JBHUCM010000018">
    <property type="protein sequence ID" value="MFD1539845.1"/>
    <property type="molecule type" value="Genomic_DNA"/>
</dbReference>
<feature type="non-terminal residue" evidence="2">
    <location>
        <position position="1"/>
    </location>
</feature>
<name>A0ABW4GB14_9ACTN</name>
<comment type="caution">
    <text evidence="2">The sequence shown here is derived from an EMBL/GenBank/DDBJ whole genome shotgun (WGS) entry which is preliminary data.</text>
</comment>
<proteinExistence type="predicted"/>
<evidence type="ECO:0000256" key="1">
    <source>
        <dbReference type="SAM" id="MobiDB-lite"/>
    </source>
</evidence>
<feature type="compositionally biased region" description="Basic and acidic residues" evidence="1">
    <location>
        <begin position="133"/>
        <end position="146"/>
    </location>
</feature>
<reference evidence="3" key="1">
    <citation type="journal article" date="2019" name="Int. J. Syst. Evol. Microbiol.">
        <title>The Global Catalogue of Microorganisms (GCM) 10K type strain sequencing project: providing services to taxonomists for standard genome sequencing and annotation.</title>
        <authorList>
            <consortium name="The Broad Institute Genomics Platform"/>
            <consortium name="The Broad Institute Genome Sequencing Center for Infectious Disease"/>
            <person name="Wu L."/>
            <person name="Ma J."/>
        </authorList>
    </citation>
    <scope>NUCLEOTIDE SEQUENCE [LARGE SCALE GENOMIC DNA]</scope>
    <source>
        <strain evidence="3">CGMCC 1.15399</strain>
    </source>
</reference>
<sequence>RDLQYSMVCSSTTSAAATAAAAVARALGGHPGDHAALAEVHEAVRQARAATTAQRFGRLGVLFDLLAGARPEVWRLIPRPVADELATMASGRRPRDWPAHLDRLRALANATGWWPPEEGECQCPAGGPCRCGQRPDPEPESERVPSGERVAAV</sequence>
<protein>
    <submittedName>
        <fullName evidence="2">Uncharacterized protein</fullName>
    </submittedName>
</protein>
<gene>
    <name evidence="2" type="ORF">ACFSJ0_22525</name>
</gene>
<keyword evidence="3" id="KW-1185">Reference proteome</keyword>
<evidence type="ECO:0000313" key="3">
    <source>
        <dbReference type="Proteomes" id="UP001597097"/>
    </source>
</evidence>
<organism evidence="2 3">
    <name type="scientific">Nonomuraea guangzhouensis</name>
    <dbReference type="NCBI Taxonomy" id="1291555"/>
    <lineage>
        <taxon>Bacteria</taxon>
        <taxon>Bacillati</taxon>
        <taxon>Actinomycetota</taxon>
        <taxon>Actinomycetes</taxon>
        <taxon>Streptosporangiales</taxon>
        <taxon>Streptosporangiaceae</taxon>
        <taxon>Nonomuraea</taxon>
    </lineage>
</organism>
<evidence type="ECO:0000313" key="2">
    <source>
        <dbReference type="EMBL" id="MFD1539845.1"/>
    </source>
</evidence>
<accession>A0ABW4GB14</accession>
<dbReference type="Proteomes" id="UP001597097">
    <property type="component" value="Unassembled WGS sequence"/>
</dbReference>
<feature type="region of interest" description="Disordered" evidence="1">
    <location>
        <begin position="124"/>
        <end position="153"/>
    </location>
</feature>
<dbReference type="RefSeq" id="WP_378622173.1">
    <property type="nucleotide sequence ID" value="NZ_JBHUCM010000018.1"/>
</dbReference>